<dbReference type="PROSITE" id="PS01124">
    <property type="entry name" value="HTH_ARAC_FAMILY_2"/>
    <property type="match status" value="1"/>
</dbReference>
<dbReference type="InterPro" id="IPR018062">
    <property type="entry name" value="HTH_AraC-typ_CS"/>
</dbReference>
<dbReference type="PROSITE" id="PS00041">
    <property type="entry name" value="HTH_ARAC_FAMILY_1"/>
    <property type="match status" value="1"/>
</dbReference>
<dbReference type="PANTHER" id="PTHR43280:SF2">
    <property type="entry name" value="HTH-TYPE TRANSCRIPTIONAL REGULATOR EXSA"/>
    <property type="match status" value="1"/>
</dbReference>
<dbReference type="SMART" id="SM00342">
    <property type="entry name" value="HTH_ARAC"/>
    <property type="match status" value="1"/>
</dbReference>
<protein>
    <submittedName>
        <fullName evidence="5">AraC family transcriptional regulator</fullName>
    </submittedName>
</protein>
<dbReference type="InterPro" id="IPR009057">
    <property type="entry name" value="Homeodomain-like_sf"/>
</dbReference>
<reference evidence="5" key="1">
    <citation type="submission" date="2021-03" db="EMBL/GenBank/DDBJ databases">
        <title>Antimicrobial resistance genes in bacteria isolated from Japanese honey, and their potential for conferring macrolide and lincosamide resistance in the American foulbrood pathogen Paenibacillus larvae.</title>
        <authorList>
            <person name="Okamoto M."/>
            <person name="Kumagai M."/>
            <person name="Kanamori H."/>
            <person name="Takamatsu D."/>
        </authorList>
    </citation>
    <scope>NUCLEOTIDE SEQUENCE</scope>
    <source>
        <strain evidence="5">J40TS1</strain>
    </source>
</reference>
<keyword evidence="1" id="KW-0805">Transcription regulation</keyword>
<dbReference type="Pfam" id="PF12833">
    <property type="entry name" value="HTH_18"/>
    <property type="match status" value="1"/>
</dbReference>
<comment type="caution">
    <text evidence="5">The sequence shown here is derived from an EMBL/GenBank/DDBJ whole genome shotgun (WGS) entry which is preliminary data.</text>
</comment>
<keyword evidence="3" id="KW-0804">Transcription</keyword>
<keyword evidence="2" id="KW-0238">DNA-binding</keyword>
<dbReference type="GO" id="GO:0043565">
    <property type="term" value="F:sequence-specific DNA binding"/>
    <property type="evidence" value="ECO:0007669"/>
    <property type="project" value="InterPro"/>
</dbReference>
<evidence type="ECO:0000256" key="1">
    <source>
        <dbReference type="ARBA" id="ARBA00023015"/>
    </source>
</evidence>
<dbReference type="PANTHER" id="PTHR43280">
    <property type="entry name" value="ARAC-FAMILY TRANSCRIPTIONAL REGULATOR"/>
    <property type="match status" value="1"/>
</dbReference>
<evidence type="ECO:0000313" key="5">
    <source>
        <dbReference type="EMBL" id="GIP17124.1"/>
    </source>
</evidence>
<evidence type="ECO:0000256" key="3">
    <source>
        <dbReference type="ARBA" id="ARBA00023163"/>
    </source>
</evidence>
<organism evidence="5 6">
    <name type="scientific">Paenibacillus montaniterrae</name>
    <dbReference type="NCBI Taxonomy" id="429341"/>
    <lineage>
        <taxon>Bacteria</taxon>
        <taxon>Bacillati</taxon>
        <taxon>Bacillota</taxon>
        <taxon>Bacilli</taxon>
        <taxon>Bacillales</taxon>
        <taxon>Paenibacillaceae</taxon>
        <taxon>Paenibacillus</taxon>
    </lineage>
</organism>
<evidence type="ECO:0000259" key="4">
    <source>
        <dbReference type="PROSITE" id="PS01124"/>
    </source>
</evidence>
<dbReference type="GO" id="GO:0003700">
    <property type="term" value="F:DNA-binding transcription factor activity"/>
    <property type="evidence" value="ECO:0007669"/>
    <property type="project" value="InterPro"/>
</dbReference>
<dbReference type="Proteomes" id="UP000683139">
    <property type="component" value="Unassembled WGS sequence"/>
</dbReference>
<dbReference type="Gene3D" id="1.10.10.60">
    <property type="entry name" value="Homeodomain-like"/>
    <property type="match status" value="2"/>
</dbReference>
<feature type="domain" description="HTH araC/xylS-type" evidence="4">
    <location>
        <begin position="172"/>
        <end position="270"/>
    </location>
</feature>
<name>A0A920CZM0_9BACL</name>
<keyword evidence="6" id="KW-1185">Reference proteome</keyword>
<dbReference type="InterPro" id="IPR018060">
    <property type="entry name" value="HTH_AraC"/>
</dbReference>
<proteinExistence type="predicted"/>
<accession>A0A920CZM0</accession>
<evidence type="ECO:0000256" key="2">
    <source>
        <dbReference type="ARBA" id="ARBA00023125"/>
    </source>
</evidence>
<dbReference type="AlphaFoldDB" id="A0A920CZM0"/>
<sequence>MERYEALAQAFLQAPFYVEGIYRTYLEPNGVYRGHIDKPTTRCGVVIGLKGEATFTFNGSRSIPLSAGASLIGGYNMHLEIEVGSEGFEYCLLHYMPENLDMQEAQLLADVTQLGKTCDPLLHQLMEQLLHAAQRPGAIGQLEKKSLFYRIVSLLLQAERQQQNGQLYPVMEEMLQFIQAHYMEPLTLKQPADRCQLKPKYFSALFQKFAGIAPIDYLIQYRMDQAQAMLMTGQYTVAAVARSVGYHDPYYFSRLYKKHKGTPPSQVMQSAK</sequence>
<evidence type="ECO:0000313" key="6">
    <source>
        <dbReference type="Proteomes" id="UP000683139"/>
    </source>
</evidence>
<dbReference type="InterPro" id="IPR037923">
    <property type="entry name" value="HTH-like"/>
</dbReference>
<dbReference type="SUPFAM" id="SSF51215">
    <property type="entry name" value="Regulatory protein AraC"/>
    <property type="match status" value="1"/>
</dbReference>
<dbReference type="EMBL" id="BOSE01000004">
    <property type="protein sequence ID" value="GIP17124.1"/>
    <property type="molecule type" value="Genomic_DNA"/>
</dbReference>
<dbReference type="SUPFAM" id="SSF46689">
    <property type="entry name" value="Homeodomain-like"/>
    <property type="match status" value="2"/>
</dbReference>
<dbReference type="RefSeq" id="WP_213516042.1">
    <property type="nucleotide sequence ID" value="NZ_BOSE01000004.1"/>
</dbReference>
<gene>
    <name evidence="5" type="ORF">J40TS1_27660</name>
</gene>